<dbReference type="Gene3D" id="3.40.50.150">
    <property type="entry name" value="Vaccinia Virus protein VP39"/>
    <property type="match status" value="1"/>
</dbReference>
<dbReference type="OrthoDB" id="15794at2759"/>
<organism evidence="6 7">
    <name type="scientific">Polysphondylium violaceum</name>
    <dbReference type="NCBI Taxonomy" id="133409"/>
    <lineage>
        <taxon>Eukaryota</taxon>
        <taxon>Amoebozoa</taxon>
        <taxon>Evosea</taxon>
        <taxon>Eumycetozoa</taxon>
        <taxon>Dictyostelia</taxon>
        <taxon>Dictyosteliales</taxon>
        <taxon>Dictyosteliaceae</taxon>
        <taxon>Polysphondylium</taxon>
    </lineage>
</organism>
<sequence>MSEPTNKSNKRKKQEEIVEQDETTAPIDLELIKKQFKDLVRPIKDNDDRLDFISFVCSHLNIQIDPIPDHKPKESKQENVLATIIQDIKDSLPDITTEAPNEFICIPKNNSFKGYTKENTINVDGFLYTDEDIDEMVESGKLQSHYCLDCNSKSVATLNYISHSTTPNQLKYMFSEAFLGDTTDKKLLDIGSRLGSVLYTGYLFGQCSKLTGIEINQFFVDLQKNIIKKYKMTDKIDIVHGDIMKNSDLVQQSDIIYMNNVLEFFQENKDLHIEFWKFIQKHTKKGMKLVTIPSLEESFKNNKIPLKLKGWVKKIDTDIPVPEDDPTFGDYQEIHLYTIL</sequence>
<evidence type="ECO:0000256" key="5">
    <source>
        <dbReference type="SAM" id="MobiDB-lite"/>
    </source>
</evidence>
<evidence type="ECO:0000256" key="3">
    <source>
        <dbReference type="ARBA" id="ARBA00022691"/>
    </source>
</evidence>
<dbReference type="Proteomes" id="UP000695562">
    <property type="component" value="Unassembled WGS sequence"/>
</dbReference>
<keyword evidence="2" id="KW-0808">Transferase</keyword>
<dbReference type="Pfam" id="PF01596">
    <property type="entry name" value="Methyltransf_3"/>
    <property type="match status" value="1"/>
</dbReference>
<evidence type="ECO:0000313" key="7">
    <source>
        <dbReference type="Proteomes" id="UP000695562"/>
    </source>
</evidence>
<dbReference type="PANTHER" id="PTHR43675:SF1">
    <property type="entry name" value="RIKEN CDNA 2700097O09 GENE"/>
    <property type="match status" value="1"/>
</dbReference>
<dbReference type="PANTHER" id="PTHR43675">
    <property type="entry name" value="ARSENITE METHYLTRANSFERASE"/>
    <property type="match status" value="1"/>
</dbReference>
<reference evidence="6" key="1">
    <citation type="submission" date="2020-01" db="EMBL/GenBank/DDBJ databases">
        <title>Development of genomics and gene disruption for Polysphondylium violaceum indicates a role for the polyketide synthase stlB in stalk morphogenesis.</title>
        <authorList>
            <person name="Narita B."/>
            <person name="Kawabe Y."/>
            <person name="Kin K."/>
            <person name="Saito T."/>
            <person name="Gibbs R."/>
            <person name="Kuspa A."/>
            <person name="Muzny D."/>
            <person name="Queller D."/>
            <person name="Richards S."/>
            <person name="Strassman J."/>
            <person name="Sucgang R."/>
            <person name="Worley K."/>
            <person name="Schaap P."/>
        </authorList>
    </citation>
    <scope>NUCLEOTIDE SEQUENCE</scope>
    <source>
        <strain evidence="6">QSvi11</strain>
    </source>
</reference>
<dbReference type="InterPro" id="IPR029063">
    <property type="entry name" value="SAM-dependent_MTases_sf"/>
</dbReference>
<evidence type="ECO:0000256" key="1">
    <source>
        <dbReference type="ARBA" id="ARBA00022603"/>
    </source>
</evidence>
<dbReference type="InterPro" id="IPR002935">
    <property type="entry name" value="SAM_O-MeTrfase"/>
</dbReference>
<dbReference type="AlphaFoldDB" id="A0A8J4PXD3"/>
<dbReference type="GO" id="GO:0008171">
    <property type="term" value="F:O-methyltransferase activity"/>
    <property type="evidence" value="ECO:0007669"/>
    <property type="project" value="InterPro"/>
</dbReference>
<keyword evidence="3" id="KW-0949">S-adenosyl-L-methionine</keyword>
<dbReference type="EMBL" id="AJWJ01000396">
    <property type="protein sequence ID" value="KAF2071246.1"/>
    <property type="molecule type" value="Genomic_DNA"/>
</dbReference>
<evidence type="ECO:0000256" key="4">
    <source>
        <dbReference type="ARBA" id="ARBA00023453"/>
    </source>
</evidence>
<dbReference type="SUPFAM" id="SSF53335">
    <property type="entry name" value="S-adenosyl-L-methionine-dependent methyltransferases"/>
    <property type="match status" value="1"/>
</dbReference>
<dbReference type="GO" id="GO:0032259">
    <property type="term" value="P:methylation"/>
    <property type="evidence" value="ECO:0007669"/>
    <property type="project" value="UniProtKB-KW"/>
</dbReference>
<gene>
    <name evidence="6" type="ORF">CYY_007428</name>
</gene>
<keyword evidence="7" id="KW-1185">Reference proteome</keyword>
<name>A0A8J4PXD3_9MYCE</name>
<proteinExistence type="inferred from homology"/>
<comment type="similarity">
    <text evidence="4">Belongs to the class I-like SAM-binding methyltransferase superfamily. Cation-dependent O-methyltransferase family.</text>
</comment>
<accession>A0A8J4PXD3</accession>
<keyword evidence="1" id="KW-0489">Methyltransferase</keyword>
<evidence type="ECO:0000313" key="6">
    <source>
        <dbReference type="EMBL" id="KAF2071246.1"/>
    </source>
</evidence>
<dbReference type="InterPro" id="IPR026669">
    <property type="entry name" value="Arsenite_MeTrfase-like"/>
</dbReference>
<feature type="region of interest" description="Disordered" evidence="5">
    <location>
        <begin position="1"/>
        <end position="21"/>
    </location>
</feature>
<evidence type="ECO:0000256" key="2">
    <source>
        <dbReference type="ARBA" id="ARBA00022679"/>
    </source>
</evidence>
<comment type="caution">
    <text evidence="6">The sequence shown here is derived from an EMBL/GenBank/DDBJ whole genome shotgun (WGS) entry which is preliminary data.</text>
</comment>
<protein>
    <submittedName>
        <fullName evidence="6">Uncharacterized protein</fullName>
    </submittedName>
</protein>